<dbReference type="GO" id="GO:0004818">
    <property type="term" value="F:glutamate-tRNA ligase activity"/>
    <property type="evidence" value="ECO:0007669"/>
    <property type="project" value="UniProtKB-UniRule"/>
</dbReference>
<feature type="domain" description="Glutamyl/glutaminyl-tRNA synthetase class Ib catalytic" evidence="9">
    <location>
        <begin position="3"/>
        <end position="274"/>
    </location>
</feature>
<dbReference type="OrthoDB" id="9807503at2"/>
<dbReference type="InterPro" id="IPR000924">
    <property type="entry name" value="Glu/Gln-tRNA-synth"/>
</dbReference>
<evidence type="ECO:0000256" key="8">
    <source>
        <dbReference type="HAMAP-Rule" id="MF_00022"/>
    </source>
</evidence>
<keyword evidence="5 8" id="KW-0067">ATP-binding</keyword>
<dbReference type="InterPro" id="IPR045462">
    <property type="entry name" value="aa-tRNA-synth_I_cd-bd"/>
</dbReference>
<dbReference type="PATRIC" id="fig|1238182.3.peg.259"/>
<dbReference type="InterPro" id="IPR020058">
    <property type="entry name" value="Glu/Gln-tRNA-synth_Ib_cat-dom"/>
</dbReference>
<dbReference type="Gene3D" id="1.10.10.350">
    <property type="match status" value="1"/>
</dbReference>
<evidence type="ECO:0000256" key="3">
    <source>
        <dbReference type="ARBA" id="ARBA00022598"/>
    </source>
</evidence>
<evidence type="ECO:0000259" key="9">
    <source>
        <dbReference type="Pfam" id="PF00749"/>
    </source>
</evidence>
<dbReference type="HAMAP" id="MF_00022">
    <property type="entry name" value="Glu_tRNA_synth_type1"/>
    <property type="match status" value="1"/>
</dbReference>
<comment type="similarity">
    <text evidence="1 8">Belongs to the class-I aminoacyl-tRNA synthetase family. Glutamate--tRNA ligase type 1 subfamily.</text>
</comment>
<dbReference type="InterPro" id="IPR004527">
    <property type="entry name" value="Glu-tRNA-ligase_bac/mito"/>
</dbReference>
<gene>
    <name evidence="8" type="primary">gltX</name>
    <name evidence="11" type="ORF">C882_1721</name>
</gene>
<dbReference type="GO" id="GO:0000049">
    <property type="term" value="F:tRNA binding"/>
    <property type="evidence" value="ECO:0007669"/>
    <property type="project" value="InterPro"/>
</dbReference>
<keyword evidence="6 8" id="KW-0648">Protein biosynthesis</keyword>
<dbReference type="PANTHER" id="PTHR43311:SF2">
    <property type="entry name" value="GLUTAMATE--TRNA LIGASE, MITOCHONDRIAL-RELATED"/>
    <property type="match status" value="1"/>
</dbReference>
<dbReference type="Pfam" id="PF19269">
    <property type="entry name" value="Anticodon_2"/>
    <property type="match status" value="1"/>
</dbReference>
<dbReference type="EMBL" id="ANHY01000002">
    <property type="protein sequence ID" value="EKV32883.1"/>
    <property type="molecule type" value="Genomic_DNA"/>
</dbReference>
<feature type="domain" description="Aminoacyl-tRNA synthetase class I anticodon-binding" evidence="10">
    <location>
        <begin position="369"/>
        <end position="445"/>
    </location>
</feature>
<dbReference type="eggNOG" id="COG0008">
    <property type="taxonomic scope" value="Bacteria"/>
</dbReference>
<dbReference type="Pfam" id="PF00749">
    <property type="entry name" value="tRNA-synt_1c"/>
    <property type="match status" value="1"/>
</dbReference>
<sequence length="449" mass="49792">MSIRVRFAPSPTGALHVGNIRVALVNWLLARRSGGSFLLRFDDTDQERSKPEYVDGIRRDLAWLGLGWDEEAFQSGRLADYDAAFERLKQAGRVYPCWETPEELDYKRNRQRARGRPPVYDRAALSLSDEEKARHEAEGRKPHWRFLLDGGEVAWNDGVRGPSKTQMGSISDPVVKRADGTYLYMLPSAVDDIAMEVTDVVRGEDHVTNTAVQIQMFHALGGEPPRFSHLPLLVDAEGKGLSKRLGSLSMAELRNDGLEPGAVTSLLARLGTADPVEPRQNPHDLAAEFDITRFGRAPARFDPADLDQINARLLHEMTFGAAGPRLVALGIPTDAAEPFWHAIRPNITRFAEARDWWKVVTGPVAPVIEDEDREFIAAARALLPPEPWDAETWTQFVSVVKTETGRKGKGLFMPLRKALTGLAHGPELKPLLPLIGRARADSRLAGETA</sequence>
<dbReference type="GO" id="GO:0005737">
    <property type="term" value="C:cytoplasm"/>
    <property type="evidence" value="ECO:0007669"/>
    <property type="project" value="UniProtKB-SubCell"/>
</dbReference>
<keyword evidence="2 8" id="KW-0963">Cytoplasm</keyword>
<dbReference type="Gene3D" id="3.40.50.620">
    <property type="entry name" value="HUPs"/>
    <property type="match status" value="1"/>
</dbReference>
<keyword evidence="12" id="KW-1185">Reference proteome</keyword>
<dbReference type="AlphaFoldDB" id="K9HRG4"/>
<comment type="caution">
    <text evidence="11">The sequence shown here is derived from an EMBL/GenBank/DDBJ whole genome shotgun (WGS) entry which is preliminary data.</text>
</comment>
<feature type="binding site" evidence="8">
    <location>
        <position position="243"/>
    </location>
    <ligand>
        <name>ATP</name>
        <dbReference type="ChEBI" id="CHEBI:30616"/>
    </ligand>
</feature>
<reference evidence="11 12" key="1">
    <citation type="journal article" date="2013" name="Genome Announc.">
        <title>Draft Genome Sequence of an Alphaproteobacterium, Caenispirillum salinarum AK4(T), Isolated from a Solar Saltern.</title>
        <authorList>
            <person name="Khatri I."/>
            <person name="Singh A."/>
            <person name="Korpole S."/>
            <person name="Pinnaka A.K."/>
            <person name="Subramanian S."/>
        </authorList>
    </citation>
    <scope>NUCLEOTIDE SEQUENCE [LARGE SCALE GENOMIC DNA]</scope>
    <source>
        <strain evidence="11 12">AK4</strain>
    </source>
</reference>
<comment type="function">
    <text evidence="8">Catalyzes the attachment of glutamate to tRNA(Glu) in a two-step reaction: glutamate is first activated by ATP to form Glu-AMP and then transferred to the acceptor end of tRNA(Glu).</text>
</comment>
<dbReference type="Proteomes" id="UP000009881">
    <property type="component" value="Unassembled WGS sequence"/>
</dbReference>
<evidence type="ECO:0000256" key="1">
    <source>
        <dbReference type="ARBA" id="ARBA00007894"/>
    </source>
</evidence>
<evidence type="ECO:0000313" key="11">
    <source>
        <dbReference type="EMBL" id="EKV32883.1"/>
    </source>
</evidence>
<comment type="caution">
    <text evidence="8">Lacks conserved residue(s) required for the propagation of feature annotation.</text>
</comment>
<protein>
    <recommendedName>
        <fullName evidence="8">Glutamate--tRNA ligase</fullName>
        <ecNumber evidence="8">6.1.1.17</ecNumber>
    </recommendedName>
    <alternativeName>
        <fullName evidence="8">Glutamyl-tRNA synthetase</fullName>
        <shortName evidence="8">GluRS</shortName>
    </alternativeName>
</protein>
<evidence type="ECO:0000256" key="5">
    <source>
        <dbReference type="ARBA" id="ARBA00022840"/>
    </source>
</evidence>
<evidence type="ECO:0000313" key="12">
    <source>
        <dbReference type="Proteomes" id="UP000009881"/>
    </source>
</evidence>
<dbReference type="PROSITE" id="PS00178">
    <property type="entry name" value="AA_TRNA_LIGASE_I"/>
    <property type="match status" value="1"/>
</dbReference>
<dbReference type="PANTHER" id="PTHR43311">
    <property type="entry name" value="GLUTAMATE--TRNA LIGASE"/>
    <property type="match status" value="1"/>
</dbReference>
<accession>K9HRG4</accession>
<comment type="subunit">
    <text evidence="8">Monomer.</text>
</comment>
<dbReference type="InterPro" id="IPR049940">
    <property type="entry name" value="GluQ/Sye"/>
</dbReference>
<keyword evidence="7 8" id="KW-0030">Aminoacyl-tRNA synthetase</keyword>
<dbReference type="RefSeq" id="WP_009538710.1">
    <property type="nucleotide sequence ID" value="NZ_ANHY01000002.1"/>
</dbReference>
<evidence type="ECO:0000256" key="2">
    <source>
        <dbReference type="ARBA" id="ARBA00022490"/>
    </source>
</evidence>
<evidence type="ECO:0000256" key="4">
    <source>
        <dbReference type="ARBA" id="ARBA00022741"/>
    </source>
</evidence>
<dbReference type="InterPro" id="IPR014729">
    <property type="entry name" value="Rossmann-like_a/b/a_fold"/>
</dbReference>
<keyword evidence="3 8" id="KW-0436">Ligase</keyword>
<feature type="short sequence motif" description="'HIGH' region" evidence="8">
    <location>
        <begin position="9"/>
        <end position="19"/>
    </location>
</feature>
<feature type="short sequence motif" description="'KMSKS' region" evidence="8">
    <location>
        <begin position="240"/>
        <end position="244"/>
    </location>
</feature>
<evidence type="ECO:0000256" key="7">
    <source>
        <dbReference type="ARBA" id="ARBA00023146"/>
    </source>
</evidence>
<dbReference type="InterPro" id="IPR001412">
    <property type="entry name" value="aa-tRNA-synth_I_CS"/>
</dbReference>
<dbReference type="NCBIfam" id="TIGR00464">
    <property type="entry name" value="gltX_bact"/>
    <property type="match status" value="1"/>
</dbReference>
<dbReference type="STRING" id="1238182.C882_1721"/>
<dbReference type="PRINTS" id="PR00987">
    <property type="entry name" value="TRNASYNTHGLU"/>
</dbReference>
<name>K9HRG4_9PROT</name>
<keyword evidence="4 8" id="KW-0547">Nucleotide-binding</keyword>
<dbReference type="GO" id="GO:0006424">
    <property type="term" value="P:glutamyl-tRNA aminoacylation"/>
    <property type="evidence" value="ECO:0007669"/>
    <property type="project" value="UniProtKB-UniRule"/>
</dbReference>
<dbReference type="SUPFAM" id="SSF52374">
    <property type="entry name" value="Nucleotidylyl transferase"/>
    <property type="match status" value="1"/>
</dbReference>
<proteinExistence type="inferred from homology"/>
<dbReference type="InterPro" id="IPR020751">
    <property type="entry name" value="aa-tRNA-synth_I_codon-bd_sub2"/>
</dbReference>
<dbReference type="InterPro" id="IPR008925">
    <property type="entry name" value="aa_tRNA-synth_I_cd-bd_sf"/>
</dbReference>
<comment type="subcellular location">
    <subcellularLocation>
        <location evidence="8">Cytoplasm</location>
    </subcellularLocation>
</comment>
<evidence type="ECO:0000259" key="10">
    <source>
        <dbReference type="Pfam" id="PF19269"/>
    </source>
</evidence>
<comment type="catalytic activity">
    <reaction evidence="8">
        <text>tRNA(Glu) + L-glutamate + ATP = L-glutamyl-tRNA(Glu) + AMP + diphosphate</text>
        <dbReference type="Rhea" id="RHEA:23540"/>
        <dbReference type="Rhea" id="RHEA-COMP:9663"/>
        <dbReference type="Rhea" id="RHEA-COMP:9680"/>
        <dbReference type="ChEBI" id="CHEBI:29985"/>
        <dbReference type="ChEBI" id="CHEBI:30616"/>
        <dbReference type="ChEBI" id="CHEBI:33019"/>
        <dbReference type="ChEBI" id="CHEBI:78442"/>
        <dbReference type="ChEBI" id="CHEBI:78520"/>
        <dbReference type="ChEBI" id="CHEBI:456215"/>
        <dbReference type="EC" id="6.1.1.17"/>
    </reaction>
</comment>
<evidence type="ECO:0000256" key="6">
    <source>
        <dbReference type="ARBA" id="ARBA00022917"/>
    </source>
</evidence>
<dbReference type="EC" id="6.1.1.17" evidence="8"/>
<organism evidence="11 12">
    <name type="scientific">Caenispirillum salinarum AK4</name>
    <dbReference type="NCBI Taxonomy" id="1238182"/>
    <lineage>
        <taxon>Bacteria</taxon>
        <taxon>Pseudomonadati</taxon>
        <taxon>Pseudomonadota</taxon>
        <taxon>Alphaproteobacteria</taxon>
        <taxon>Rhodospirillales</taxon>
        <taxon>Novispirillaceae</taxon>
        <taxon>Caenispirillum</taxon>
    </lineage>
</organism>
<dbReference type="SUPFAM" id="SSF48163">
    <property type="entry name" value="An anticodon-binding domain of class I aminoacyl-tRNA synthetases"/>
    <property type="match status" value="1"/>
</dbReference>
<dbReference type="GO" id="GO:0005524">
    <property type="term" value="F:ATP binding"/>
    <property type="evidence" value="ECO:0007669"/>
    <property type="project" value="UniProtKB-UniRule"/>
</dbReference>